<comment type="similarity">
    <text evidence="3">Belongs to the D-isomer specific 2-hydroxyacid dehydrogenase family.</text>
</comment>
<evidence type="ECO:0000313" key="6">
    <source>
        <dbReference type="EMBL" id="MBC4016648.1"/>
    </source>
</evidence>
<dbReference type="InterPro" id="IPR006139">
    <property type="entry name" value="D-isomer_2_OHA_DH_cat_dom"/>
</dbReference>
<evidence type="ECO:0000259" key="5">
    <source>
        <dbReference type="Pfam" id="PF02826"/>
    </source>
</evidence>
<protein>
    <submittedName>
        <fullName evidence="6">Hydroxyacid dehydrogenase</fullName>
    </submittedName>
</protein>
<dbReference type="SUPFAM" id="SSF51735">
    <property type="entry name" value="NAD(P)-binding Rossmann-fold domains"/>
    <property type="match status" value="1"/>
</dbReference>
<dbReference type="RefSeq" id="WP_186771416.1">
    <property type="nucleotide sequence ID" value="NZ_JACOMF010000017.1"/>
</dbReference>
<dbReference type="InterPro" id="IPR036291">
    <property type="entry name" value="NAD(P)-bd_dom_sf"/>
</dbReference>
<dbReference type="Pfam" id="PF02826">
    <property type="entry name" value="2-Hacid_dh_C"/>
    <property type="match status" value="1"/>
</dbReference>
<feature type="domain" description="D-isomer specific 2-hydroxyacid dehydrogenase NAD-binding" evidence="5">
    <location>
        <begin position="106"/>
        <end position="280"/>
    </location>
</feature>
<evidence type="ECO:0000313" key="7">
    <source>
        <dbReference type="Proteomes" id="UP000600101"/>
    </source>
</evidence>
<dbReference type="GO" id="GO:0051287">
    <property type="term" value="F:NAD binding"/>
    <property type="evidence" value="ECO:0007669"/>
    <property type="project" value="InterPro"/>
</dbReference>
<keyword evidence="2" id="KW-0520">NAD</keyword>
<evidence type="ECO:0000256" key="1">
    <source>
        <dbReference type="ARBA" id="ARBA00023002"/>
    </source>
</evidence>
<accession>A0A9X0UED7</accession>
<dbReference type="Proteomes" id="UP000600101">
    <property type="component" value="Unassembled WGS sequence"/>
</dbReference>
<keyword evidence="1 3" id="KW-0560">Oxidoreductase</keyword>
<organism evidence="6 7">
    <name type="scientific">Siccirubricoccus deserti</name>
    <dbReference type="NCBI Taxonomy" id="2013562"/>
    <lineage>
        <taxon>Bacteria</taxon>
        <taxon>Pseudomonadati</taxon>
        <taxon>Pseudomonadota</taxon>
        <taxon>Alphaproteobacteria</taxon>
        <taxon>Acetobacterales</taxon>
        <taxon>Roseomonadaceae</taxon>
        <taxon>Siccirubricoccus</taxon>
    </lineage>
</organism>
<evidence type="ECO:0000259" key="4">
    <source>
        <dbReference type="Pfam" id="PF00389"/>
    </source>
</evidence>
<comment type="caution">
    <text evidence="6">The sequence shown here is derived from an EMBL/GenBank/DDBJ whole genome shotgun (WGS) entry which is preliminary data.</text>
</comment>
<proteinExistence type="inferred from homology"/>
<sequence length="312" mass="32500">MKVVFHYAAGPALAARLAALEGLEVSVCPEAEEARFAALMQEAEVLWHVLQPATAAVIAAAPKLRLIQKIGVGVNTIDLDAARARGIAVCNLPGTNARAVAELTLLLMLGALRQASRFDVAVRAGRGWSLDPAVQDSLGELGGRVVGLVGYGAVPRALAPALAALGARIRYTSRAPKPDAPGEWRPLEALLAESDVVSLHLPLTAETERMIDAAALARMKPGAVLVNTARGGLVDQAALVAALRSNRLAAAGLDVFAAEPIDPADPLLALPNVVLTPHVGWLTDGTFDRSLALAAENCRRLGTGQPLLHRVA</sequence>
<dbReference type="SUPFAM" id="SSF52283">
    <property type="entry name" value="Formate/glycerate dehydrogenase catalytic domain-like"/>
    <property type="match status" value="1"/>
</dbReference>
<dbReference type="GO" id="GO:0005829">
    <property type="term" value="C:cytosol"/>
    <property type="evidence" value="ECO:0007669"/>
    <property type="project" value="TreeGrafter"/>
</dbReference>
<dbReference type="PANTHER" id="PTHR10996:SF178">
    <property type="entry name" value="2-HYDROXYACID DEHYDROGENASE YGL185C-RELATED"/>
    <property type="match status" value="1"/>
</dbReference>
<dbReference type="PROSITE" id="PS00671">
    <property type="entry name" value="D_2_HYDROXYACID_DH_3"/>
    <property type="match status" value="1"/>
</dbReference>
<dbReference type="AlphaFoldDB" id="A0A9X0UED7"/>
<dbReference type="Gene3D" id="3.40.50.720">
    <property type="entry name" value="NAD(P)-binding Rossmann-like Domain"/>
    <property type="match status" value="2"/>
</dbReference>
<keyword evidence="7" id="KW-1185">Reference proteome</keyword>
<dbReference type="PANTHER" id="PTHR10996">
    <property type="entry name" value="2-HYDROXYACID DEHYDROGENASE-RELATED"/>
    <property type="match status" value="1"/>
</dbReference>
<name>A0A9X0UED7_9PROT</name>
<dbReference type="InterPro" id="IPR006140">
    <property type="entry name" value="D-isomer_DH_NAD-bd"/>
</dbReference>
<dbReference type="PROSITE" id="PS00670">
    <property type="entry name" value="D_2_HYDROXYACID_DH_2"/>
    <property type="match status" value="1"/>
</dbReference>
<evidence type="ECO:0000256" key="2">
    <source>
        <dbReference type="ARBA" id="ARBA00023027"/>
    </source>
</evidence>
<dbReference type="EMBL" id="JACOMF010000017">
    <property type="protein sequence ID" value="MBC4016648.1"/>
    <property type="molecule type" value="Genomic_DNA"/>
</dbReference>
<evidence type="ECO:0000256" key="3">
    <source>
        <dbReference type="RuleBase" id="RU003719"/>
    </source>
</evidence>
<dbReference type="GO" id="GO:0030267">
    <property type="term" value="F:glyoxylate reductase (NADPH) activity"/>
    <property type="evidence" value="ECO:0007669"/>
    <property type="project" value="TreeGrafter"/>
</dbReference>
<dbReference type="InterPro" id="IPR029753">
    <property type="entry name" value="D-isomer_DH_CS"/>
</dbReference>
<feature type="domain" description="D-isomer specific 2-hydroxyacid dehydrogenase catalytic" evidence="4">
    <location>
        <begin position="18"/>
        <end position="311"/>
    </location>
</feature>
<gene>
    <name evidence="6" type="ORF">H7965_15100</name>
</gene>
<dbReference type="InterPro" id="IPR050223">
    <property type="entry name" value="D-isomer_2-hydroxyacid_DH"/>
</dbReference>
<dbReference type="GO" id="GO:0016618">
    <property type="term" value="F:hydroxypyruvate reductase [NAD(P)H] activity"/>
    <property type="evidence" value="ECO:0007669"/>
    <property type="project" value="TreeGrafter"/>
</dbReference>
<dbReference type="Pfam" id="PF00389">
    <property type="entry name" value="2-Hacid_dh"/>
    <property type="match status" value="1"/>
</dbReference>
<reference evidence="6" key="1">
    <citation type="submission" date="2020-08" db="EMBL/GenBank/DDBJ databases">
        <authorList>
            <person name="Hu Y."/>
            <person name="Nguyen S.V."/>
            <person name="Li F."/>
            <person name="Fanning S."/>
        </authorList>
    </citation>
    <scope>NUCLEOTIDE SEQUENCE</scope>
    <source>
        <strain evidence="6">SYSU D8009</strain>
    </source>
</reference>